<evidence type="ECO:0000256" key="4">
    <source>
        <dbReference type="ARBA" id="ARBA00022679"/>
    </source>
</evidence>
<dbReference type="EC" id="2.7.13.3" evidence="2"/>
<evidence type="ECO:0000259" key="6">
    <source>
        <dbReference type="PROSITE" id="PS50109"/>
    </source>
</evidence>
<evidence type="ECO:0000256" key="3">
    <source>
        <dbReference type="ARBA" id="ARBA00022553"/>
    </source>
</evidence>
<dbReference type="NCBIfam" id="TIGR00229">
    <property type="entry name" value="sensory_box"/>
    <property type="match status" value="1"/>
</dbReference>
<dbReference type="CDD" id="cd00082">
    <property type="entry name" value="HisKA"/>
    <property type="match status" value="1"/>
</dbReference>
<dbReference type="PANTHER" id="PTHR43304">
    <property type="entry name" value="PHYTOCHROME-LIKE PROTEIN CPH1"/>
    <property type="match status" value="1"/>
</dbReference>
<keyword evidence="4" id="KW-0808">Transferase</keyword>
<evidence type="ECO:0000256" key="2">
    <source>
        <dbReference type="ARBA" id="ARBA00012438"/>
    </source>
</evidence>
<proteinExistence type="predicted"/>
<evidence type="ECO:0000313" key="9">
    <source>
        <dbReference type="Proteomes" id="UP000727490"/>
    </source>
</evidence>
<dbReference type="FunFam" id="3.30.565.10:FF:000006">
    <property type="entry name" value="Sensor histidine kinase WalK"/>
    <property type="match status" value="1"/>
</dbReference>
<dbReference type="InterPro" id="IPR052162">
    <property type="entry name" value="Sensor_kinase/Photoreceptor"/>
</dbReference>
<dbReference type="EMBL" id="RPHB01000002">
    <property type="protein sequence ID" value="MBW3466837.1"/>
    <property type="molecule type" value="Genomic_DNA"/>
</dbReference>
<gene>
    <name evidence="8" type="ORF">EGN73_03280</name>
</gene>
<evidence type="ECO:0000259" key="7">
    <source>
        <dbReference type="PROSITE" id="PS50112"/>
    </source>
</evidence>
<dbReference type="InterPro" id="IPR005467">
    <property type="entry name" value="His_kinase_dom"/>
</dbReference>
<protein>
    <recommendedName>
        <fullName evidence="2">histidine kinase</fullName>
        <ecNumber evidence="2">2.7.13.3</ecNumber>
    </recommendedName>
</protein>
<feature type="domain" description="PAS" evidence="7">
    <location>
        <begin position="1"/>
        <end position="56"/>
    </location>
</feature>
<dbReference type="InterPro" id="IPR003661">
    <property type="entry name" value="HisK_dim/P_dom"/>
</dbReference>
<feature type="domain" description="PAS" evidence="7">
    <location>
        <begin position="131"/>
        <end position="203"/>
    </location>
</feature>
<dbReference type="Pfam" id="PF13426">
    <property type="entry name" value="PAS_9"/>
    <property type="match status" value="1"/>
</dbReference>
<dbReference type="PROSITE" id="PS50112">
    <property type="entry name" value="PAS"/>
    <property type="match status" value="2"/>
</dbReference>
<comment type="catalytic activity">
    <reaction evidence="1">
        <text>ATP + protein L-histidine = ADP + protein N-phospho-L-histidine.</text>
        <dbReference type="EC" id="2.7.13.3"/>
    </reaction>
</comment>
<dbReference type="Pfam" id="PF00512">
    <property type="entry name" value="HisKA"/>
    <property type="match status" value="1"/>
</dbReference>
<dbReference type="RefSeq" id="WP_219287054.1">
    <property type="nucleotide sequence ID" value="NZ_RPHB01000002.1"/>
</dbReference>
<dbReference type="InterPro" id="IPR013655">
    <property type="entry name" value="PAS_fold_3"/>
</dbReference>
<evidence type="ECO:0000256" key="5">
    <source>
        <dbReference type="ARBA" id="ARBA00022777"/>
    </source>
</evidence>
<dbReference type="SMART" id="SM00091">
    <property type="entry name" value="PAS"/>
    <property type="match status" value="2"/>
</dbReference>
<dbReference type="PROSITE" id="PS50109">
    <property type="entry name" value="HIS_KIN"/>
    <property type="match status" value="1"/>
</dbReference>
<comment type="caution">
    <text evidence="8">The sequence shown here is derived from an EMBL/GenBank/DDBJ whole genome shotgun (WGS) entry which is preliminary data.</text>
</comment>
<keyword evidence="3" id="KW-0597">Phosphoprotein</keyword>
<dbReference type="CDD" id="cd00130">
    <property type="entry name" value="PAS"/>
    <property type="match status" value="2"/>
</dbReference>
<dbReference type="Proteomes" id="UP000727490">
    <property type="component" value="Unassembled WGS sequence"/>
</dbReference>
<evidence type="ECO:0000256" key="1">
    <source>
        <dbReference type="ARBA" id="ARBA00000085"/>
    </source>
</evidence>
<feature type="domain" description="Histidine kinase" evidence="6">
    <location>
        <begin position="276"/>
        <end position="491"/>
    </location>
</feature>
<name>A0A951IV10_9BACT</name>
<dbReference type="InterPro" id="IPR000014">
    <property type="entry name" value="PAS"/>
</dbReference>
<dbReference type="SMART" id="SM00388">
    <property type="entry name" value="HisKA"/>
    <property type="match status" value="1"/>
</dbReference>
<keyword evidence="9" id="KW-1185">Reference proteome</keyword>
<dbReference type="PANTHER" id="PTHR43304:SF1">
    <property type="entry name" value="PAC DOMAIN-CONTAINING PROTEIN"/>
    <property type="match status" value="1"/>
</dbReference>
<reference evidence="8 9" key="1">
    <citation type="journal article" date="2020" name="Syst. Appl. Microbiol.">
        <title>Arthrospiribacter ruber gen. nov., sp. nov., a novel bacterium isolated from Arthrospira cultures.</title>
        <authorList>
            <person name="Waleron M."/>
            <person name="Misztak A."/>
            <person name="Waleron M.M."/>
            <person name="Furmaniak M."/>
            <person name="Mrozik A."/>
            <person name="Waleron K."/>
        </authorList>
    </citation>
    <scope>NUCLEOTIDE SEQUENCE [LARGE SCALE GENOMIC DNA]</scope>
    <source>
        <strain evidence="8 9">DPMB0001</strain>
    </source>
</reference>
<dbReference type="SMART" id="SM00387">
    <property type="entry name" value="HATPase_c"/>
    <property type="match status" value="1"/>
</dbReference>
<accession>A0A951IV10</accession>
<evidence type="ECO:0000313" key="8">
    <source>
        <dbReference type="EMBL" id="MBW3466837.1"/>
    </source>
</evidence>
<organism evidence="8 9">
    <name type="scientific">Arthrospiribacter ruber</name>
    <dbReference type="NCBI Taxonomy" id="2487934"/>
    <lineage>
        <taxon>Bacteria</taxon>
        <taxon>Pseudomonadati</taxon>
        <taxon>Bacteroidota</taxon>
        <taxon>Cytophagia</taxon>
        <taxon>Cytophagales</taxon>
        <taxon>Cyclobacteriaceae</taxon>
        <taxon>Arthrospiribacter</taxon>
    </lineage>
</organism>
<dbReference type="GO" id="GO:0000155">
    <property type="term" value="F:phosphorelay sensor kinase activity"/>
    <property type="evidence" value="ECO:0007669"/>
    <property type="project" value="InterPro"/>
</dbReference>
<dbReference type="AlphaFoldDB" id="A0A951IV10"/>
<keyword evidence="5" id="KW-0418">Kinase</keyword>
<dbReference type="Pfam" id="PF02518">
    <property type="entry name" value="HATPase_c"/>
    <property type="match status" value="1"/>
</dbReference>
<sequence length="492" mass="57678">MKFSHLFQDVFYKYPDAIIAVNQEGTIILENRMTPVLFGYEPGELIGHNIEVLLPEYIKGKHHRYLEKYSHNPKPREMSTNRSLTAVKKTGEEFYVAISLDSFVKKDQTFFLATIRDISEYVNTNKQLEATLFQLRKILQTSKMGTWELDHVSGELFWSDEVFRIFGVDQNRFVPNEKTFYQLIHKDDRQMVCDAYYNSLKNKIPYNIVHRIILSNGEIKYLRERCETKFDDKGSPVKSWGSVQDVSEEQIQKVQLKGYLKKMEIKNQELEEYTFIAAHDLQEPINTILGVCSILKEELKTEKIENPEIPNYLDFVVESSLRLKTLIKGVMDTARLGKFKKFEEINLNQLLEKVRKDLYIRLKESHTELSYPILPHIRGNFMEIKLLFQNLISNSIKFKKKDEAPSIKINFNDQGNGWMFWIEDNGIGIDPRYKDKLFRLFKRLHTIDDYEGTGLGLAQCKKIVELHNGEIWFESEVGKGTVFYFTISKILV</sequence>
<dbReference type="InterPro" id="IPR003594">
    <property type="entry name" value="HATPase_dom"/>
</dbReference>
<dbReference type="Pfam" id="PF08447">
    <property type="entry name" value="PAS_3"/>
    <property type="match status" value="1"/>
</dbReference>